<evidence type="ECO:0000256" key="1">
    <source>
        <dbReference type="SAM" id="MobiDB-lite"/>
    </source>
</evidence>
<dbReference type="EMBL" id="ANJA01004036">
    <property type="protein sequence ID" value="ETO59805.1"/>
    <property type="molecule type" value="Genomic_DNA"/>
</dbReference>
<feature type="compositionally biased region" description="Polar residues" evidence="1">
    <location>
        <begin position="43"/>
        <end position="52"/>
    </location>
</feature>
<sequence>MAELKESTIADAIRHTEERIQLASKAQSIIKITDGPIYRSSQSNLVSFQPVQPATPDLQDEEDDESKADIAECSLATPSVRAPDFTEIRVKEQEDVSGRLIQELGQLLSAAKRTPKPDKMVKLEELRVDCMEEQAKVTARAVARSRVLISAAKKTRVGPLKAYNGIDIRRNQLPLQRSRLN</sequence>
<evidence type="ECO:0000313" key="2">
    <source>
        <dbReference type="EMBL" id="ETO59805.1"/>
    </source>
</evidence>
<name>A0A080YZJ4_PHYNI</name>
<evidence type="ECO:0000313" key="3">
    <source>
        <dbReference type="Proteomes" id="UP000028582"/>
    </source>
</evidence>
<dbReference type="AlphaFoldDB" id="A0A080YZJ4"/>
<accession>A0A080YZJ4</accession>
<protein>
    <submittedName>
        <fullName evidence="2">Uncharacterized protein</fullName>
    </submittedName>
</protein>
<proteinExistence type="predicted"/>
<reference evidence="2 3" key="1">
    <citation type="submission" date="2013-11" db="EMBL/GenBank/DDBJ databases">
        <title>The Genome Sequence of Phytophthora parasitica P1976.</title>
        <authorList>
            <consortium name="The Broad Institute Genomics Platform"/>
            <person name="Russ C."/>
            <person name="Tyler B."/>
            <person name="Panabieres F."/>
            <person name="Shan W."/>
            <person name="Tripathy S."/>
            <person name="Grunwald N."/>
            <person name="Machado M."/>
            <person name="Johnson C.S."/>
            <person name="Walker B."/>
            <person name="Young S."/>
            <person name="Zeng Q."/>
            <person name="Gargeya S."/>
            <person name="Fitzgerald M."/>
            <person name="Haas B."/>
            <person name="Abouelleil A."/>
            <person name="Allen A.W."/>
            <person name="Alvarado L."/>
            <person name="Arachchi H.M."/>
            <person name="Berlin A.M."/>
            <person name="Chapman S.B."/>
            <person name="Gainer-Dewar J."/>
            <person name="Goldberg J."/>
            <person name="Griggs A."/>
            <person name="Gujja S."/>
            <person name="Hansen M."/>
            <person name="Howarth C."/>
            <person name="Imamovic A."/>
            <person name="Ireland A."/>
            <person name="Larimer J."/>
            <person name="McCowan C."/>
            <person name="Murphy C."/>
            <person name="Pearson M."/>
            <person name="Poon T.W."/>
            <person name="Priest M."/>
            <person name="Roberts A."/>
            <person name="Saif S."/>
            <person name="Shea T."/>
            <person name="Sisk P."/>
            <person name="Sykes S."/>
            <person name="Wortman J."/>
            <person name="Nusbaum C."/>
            <person name="Birren B."/>
        </authorList>
    </citation>
    <scope>NUCLEOTIDE SEQUENCE [LARGE SCALE GENOMIC DNA]</scope>
    <source>
        <strain evidence="2 3">P1976</strain>
    </source>
</reference>
<comment type="caution">
    <text evidence="2">The sequence shown here is derived from an EMBL/GenBank/DDBJ whole genome shotgun (WGS) entry which is preliminary data.</text>
</comment>
<dbReference type="Proteomes" id="UP000028582">
    <property type="component" value="Unassembled WGS sequence"/>
</dbReference>
<gene>
    <name evidence="2" type="ORF">F444_21899</name>
</gene>
<organism evidence="2 3">
    <name type="scientific">Phytophthora nicotianae P1976</name>
    <dbReference type="NCBI Taxonomy" id="1317066"/>
    <lineage>
        <taxon>Eukaryota</taxon>
        <taxon>Sar</taxon>
        <taxon>Stramenopiles</taxon>
        <taxon>Oomycota</taxon>
        <taxon>Peronosporomycetes</taxon>
        <taxon>Peronosporales</taxon>
        <taxon>Peronosporaceae</taxon>
        <taxon>Phytophthora</taxon>
    </lineage>
</organism>
<feature type="region of interest" description="Disordered" evidence="1">
    <location>
        <begin position="43"/>
        <end position="66"/>
    </location>
</feature>